<dbReference type="RefSeq" id="WP_255158503.1">
    <property type="nucleotide sequence ID" value="NZ_CP101497.1"/>
</dbReference>
<keyword evidence="1" id="KW-0812">Transmembrane</keyword>
<dbReference type="InterPro" id="IPR006976">
    <property type="entry name" value="VanZ-like"/>
</dbReference>
<evidence type="ECO:0000313" key="3">
    <source>
        <dbReference type="EMBL" id="UTT61535.1"/>
    </source>
</evidence>
<feature type="transmembrane region" description="Helical" evidence="1">
    <location>
        <begin position="125"/>
        <end position="144"/>
    </location>
</feature>
<sequence>MMTSIAERYGPVILVTLLVGVPLGALAVALLVRARVRSGWSRSWALRASISEIGMLVGTAPWLWMILTPSGGAGGLQLVPLRDLLDVLRGGDTLVQLVGNLLAFAAVGFFLPIRLRLARARWVPAVVVLVAAGLSVMVETLQFVLQVGRVSSIDDVLINALGAALASLLSIRWWRSRPDETAEKEPFPQVVDRS</sequence>
<keyword evidence="4" id="KW-1185">Reference proteome</keyword>
<accession>A0ABY5FUG8</accession>
<dbReference type="Pfam" id="PF04892">
    <property type="entry name" value="VanZ"/>
    <property type="match status" value="1"/>
</dbReference>
<name>A0ABY5FUG8_9MICO</name>
<organism evidence="3 4">
    <name type="scientific">Microcella humidisoli</name>
    <dbReference type="NCBI Taxonomy" id="2963406"/>
    <lineage>
        <taxon>Bacteria</taxon>
        <taxon>Bacillati</taxon>
        <taxon>Actinomycetota</taxon>
        <taxon>Actinomycetes</taxon>
        <taxon>Micrococcales</taxon>
        <taxon>Microbacteriaceae</taxon>
        <taxon>Microcella</taxon>
    </lineage>
</organism>
<dbReference type="Proteomes" id="UP001060039">
    <property type="component" value="Chromosome"/>
</dbReference>
<feature type="transmembrane region" description="Helical" evidence="1">
    <location>
        <begin position="94"/>
        <end position="113"/>
    </location>
</feature>
<keyword evidence="1" id="KW-0472">Membrane</keyword>
<feature type="domain" description="VanZ-like" evidence="2">
    <location>
        <begin position="62"/>
        <end position="171"/>
    </location>
</feature>
<feature type="transmembrane region" description="Helical" evidence="1">
    <location>
        <begin position="44"/>
        <end position="67"/>
    </location>
</feature>
<evidence type="ECO:0000259" key="2">
    <source>
        <dbReference type="Pfam" id="PF04892"/>
    </source>
</evidence>
<evidence type="ECO:0000256" key="1">
    <source>
        <dbReference type="SAM" id="Phobius"/>
    </source>
</evidence>
<gene>
    <name evidence="3" type="ORF">NNL39_07530</name>
</gene>
<feature type="transmembrane region" description="Helical" evidence="1">
    <location>
        <begin position="12"/>
        <end position="32"/>
    </location>
</feature>
<protein>
    <submittedName>
        <fullName evidence="3">VanZ family protein</fullName>
    </submittedName>
</protein>
<reference evidence="3" key="1">
    <citation type="submission" date="2022-07" db="EMBL/GenBank/DDBJ databases">
        <title>Taxonomic analysis of Microcella humidisoli nov. sp., isolated from riverside soil.</title>
        <authorList>
            <person name="Molina K.M."/>
            <person name="Kim S.B."/>
        </authorList>
    </citation>
    <scope>NUCLEOTIDE SEQUENCE</scope>
    <source>
        <strain evidence="3">MMS21-STM10</strain>
    </source>
</reference>
<proteinExistence type="predicted"/>
<dbReference type="EMBL" id="CP101497">
    <property type="protein sequence ID" value="UTT61535.1"/>
    <property type="molecule type" value="Genomic_DNA"/>
</dbReference>
<keyword evidence="1" id="KW-1133">Transmembrane helix</keyword>
<feature type="transmembrane region" description="Helical" evidence="1">
    <location>
        <begin position="156"/>
        <end position="174"/>
    </location>
</feature>
<evidence type="ECO:0000313" key="4">
    <source>
        <dbReference type="Proteomes" id="UP001060039"/>
    </source>
</evidence>